<feature type="domain" description="TonB-dependent receptor-like beta-barrel" evidence="18">
    <location>
        <begin position="278"/>
        <end position="701"/>
    </location>
</feature>
<dbReference type="GO" id="GO:0015891">
    <property type="term" value="P:siderophore transport"/>
    <property type="evidence" value="ECO:0007669"/>
    <property type="project" value="InterPro"/>
</dbReference>
<evidence type="ECO:0000256" key="10">
    <source>
        <dbReference type="ARBA" id="ARBA00023077"/>
    </source>
</evidence>
<feature type="compositionally biased region" description="Polar residues" evidence="16">
    <location>
        <begin position="47"/>
        <end position="60"/>
    </location>
</feature>
<dbReference type="PANTHER" id="PTHR32552:SF68">
    <property type="entry name" value="FERRICHROME OUTER MEMBRANE TRANSPORTER_PHAGE RECEPTOR"/>
    <property type="match status" value="1"/>
</dbReference>
<sequence>MKKHCYPLEARTFALANRMLLTALVCAYSIGHAPLGSASVAAPKTKGASSSPTDAKSNQPANVAAVTLDPIEVSALQTSYATQSAMSATKTETPLIEIPQSIQVIPRSLIDEQDRRTLADTLVNVSGVMATKSQEVLFTTPVIRGFPADIYFDGLPAFGTTASADPTSLIGTERIEVLKGPTSTLYGGGVGAPLGGLINVVSKSPEAEPINLVGVRTGSYSALSTFADVNVPLSEKIRARISGEYQKEGSWIDHVKGRQYSVQPSISFQLSPKTQLLLRGKFDKRSQREYSGLPALQALSGDLDSDVYPGATWGQPLTTIKNQLISAELQHSFRDDIKFTLTAHHFNSKSRDYGSFIYPEVAGPNPRTPTVYPIFGLYLPATLKETTIDANLSSTFDILGGNHQVLGGISYDSTKLDSAISDAIPLGELDLADPHYRIDYGSAPIPTYSQTNRYQTTALYLQDQATYGRLHILGSLRLTSLRLRQKQQNVNAFYHRLTPRLGITYDLTDSLSVYASYGTGFRGPINFLGLDTPKPETSRNIEVGAKFSADDLGLSGTVALFNQTRKNVATADPDPSHIGYSIQTGQQRARGLEADLLWEPDDAFSLLFNYAYTQAEVTKDTSIPTGNRLPRVPKHSVRLAARYRITDGIAKGLSFGAGITAVSARETTLPNSAKVPGYALIDAQASYSFDKYTVSLSAVNLTNRKVYDTYQYLASPVVIPVQPRSAYLTLTAQF</sequence>
<evidence type="ECO:0000256" key="5">
    <source>
        <dbReference type="ARBA" id="ARBA00022496"/>
    </source>
</evidence>
<dbReference type="Gene3D" id="2.40.170.20">
    <property type="entry name" value="TonB-dependent receptor, beta-barrel domain"/>
    <property type="match status" value="1"/>
</dbReference>
<dbReference type="GO" id="GO:0009279">
    <property type="term" value="C:cell outer membrane"/>
    <property type="evidence" value="ECO:0007669"/>
    <property type="project" value="UniProtKB-SubCell"/>
</dbReference>
<dbReference type="InterPro" id="IPR010105">
    <property type="entry name" value="TonB_sidphr_rcpt"/>
</dbReference>
<evidence type="ECO:0000259" key="19">
    <source>
        <dbReference type="Pfam" id="PF07715"/>
    </source>
</evidence>
<dbReference type="Pfam" id="PF00593">
    <property type="entry name" value="TonB_dep_Rec_b-barrel"/>
    <property type="match status" value="1"/>
</dbReference>
<keyword evidence="11 14" id="KW-0472">Membrane</keyword>
<feature type="domain" description="TonB-dependent receptor plug" evidence="19">
    <location>
        <begin position="95"/>
        <end position="189"/>
    </location>
</feature>
<evidence type="ECO:0000256" key="6">
    <source>
        <dbReference type="ARBA" id="ARBA00022692"/>
    </source>
</evidence>
<evidence type="ECO:0000313" key="21">
    <source>
        <dbReference type="Proteomes" id="UP000293398"/>
    </source>
</evidence>
<evidence type="ECO:0000256" key="9">
    <source>
        <dbReference type="ARBA" id="ARBA00023065"/>
    </source>
</evidence>
<keyword evidence="21" id="KW-1185">Reference proteome</keyword>
<dbReference type="Proteomes" id="UP000293398">
    <property type="component" value="Unassembled WGS sequence"/>
</dbReference>
<keyword evidence="3 14" id="KW-0813">Transport</keyword>
<evidence type="ECO:0000256" key="2">
    <source>
        <dbReference type="ARBA" id="ARBA00009810"/>
    </source>
</evidence>
<evidence type="ECO:0000256" key="16">
    <source>
        <dbReference type="SAM" id="MobiDB-lite"/>
    </source>
</evidence>
<keyword evidence="13 14" id="KW-0998">Cell outer membrane</keyword>
<evidence type="ECO:0000256" key="1">
    <source>
        <dbReference type="ARBA" id="ARBA00004571"/>
    </source>
</evidence>
<dbReference type="Pfam" id="PF07715">
    <property type="entry name" value="Plug"/>
    <property type="match status" value="1"/>
</dbReference>
<dbReference type="CDD" id="cd01347">
    <property type="entry name" value="ligand_gated_channel"/>
    <property type="match status" value="1"/>
</dbReference>
<keyword evidence="8" id="KW-0408">Iron</keyword>
<evidence type="ECO:0000256" key="17">
    <source>
        <dbReference type="SAM" id="SignalP"/>
    </source>
</evidence>
<evidence type="ECO:0000256" key="7">
    <source>
        <dbReference type="ARBA" id="ARBA00022729"/>
    </source>
</evidence>
<evidence type="ECO:0000256" key="12">
    <source>
        <dbReference type="ARBA" id="ARBA00023170"/>
    </source>
</evidence>
<accession>A0A4Q7VQ58</accession>
<dbReference type="InterPro" id="IPR012910">
    <property type="entry name" value="Plug_dom"/>
</dbReference>
<dbReference type="InterPro" id="IPR037066">
    <property type="entry name" value="Plug_dom_sf"/>
</dbReference>
<keyword evidence="4 14" id="KW-1134">Transmembrane beta strand</keyword>
<feature type="signal peptide" evidence="17">
    <location>
        <begin position="1"/>
        <end position="27"/>
    </location>
</feature>
<dbReference type="GO" id="GO:0015344">
    <property type="term" value="F:siderophore uptake transmembrane transporter activity"/>
    <property type="evidence" value="ECO:0007669"/>
    <property type="project" value="TreeGrafter"/>
</dbReference>
<dbReference type="AlphaFoldDB" id="A0A4Q7VQ58"/>
<dbReference type="InterPro" id="IPR039426">
    <property type="entry name" value="TonB-dep_rcpt-like"/>
</dbReference>
<dbReference type="PROSITE" id="PS52016">
    <property type="entry name" value="TONB_DEPENDENT_REC_3"/>
    <property type="match status" value="1"/>
</dbReference>
<evidence type="ECO:0000256" key="14">
    <source>
        <dbReference type="PROSITE-ProRule" id="PRU01360"/>
    </source>
</evidence>
<proteinExistence type="inferred from homology"/>
<comment type="subcellular location">
    <subcellularLocation>
        <location evidence="1 14">Cell outer membrane</location>
        <topology evidence="1 14">Multi-pass membrane protein</topology>
    </subcellularLocation>
</comment>
<gene>
    <name evidence="20" type="ORF">EV681_0113</name>
</gene>
<name>A0A4Q7VQ58_9BURK</name>
<evidence type="ECO:0000313" key="20">
    <source>
        <dbReference type="EMBL" id="RZT98337.1"/>
    </source>
</evidence>
<feature type="region of interest" description="Disordered" evidence="16">
    <location>
        <begin position="41"/>
        <end position="60"/>
    </location>
</feature>
<dbReference type="EMBL" id="SHKO01000001">
    <property type="protein sequence ID" value="RZT98337.1"/>
    <property type="molecule type" value="Genomic_DNA"/>
</dbReference>
<dbReference type="InterPro" id="IPR000531">
    <property type="entry name" value="Beta-barrel_TonB"/>
</dbReference>
<dbReference type="GO" id="GO:0038023">
    <property type="term" value="F:signaling receptor activity"/>
    <property type="evidence" value="ECO:0007669"/>
    <property type="project" value="InterPro"/>
</dbReference>
<evidence type="ECO:0000256" key="3">
    <source>
        <dbReference type="ARBA" id="ARBA00022448"/>
    </source>
</evidence>
<reference evidence="20 21" key="1">
    <citation type="submission" date="2019-02" db="EMBL/GenBank/DDBJ databases">
        <title>Genomic Encyclopedia of Type Strains, Phase IV (KMG-IV): sequencing the most valuable type-strain genomes for metagenomic binning, comparative biology and taxonomic classification.</title>
        <authorList>
            <person name="Goeker M."/>
        </authorList>
    </citation>
    <scope>NUCLEOTIDE SEQUENCE [LARGE SCALE GENOMIC DNA]</scope>
    <source>
        <strain evidence="20 21">DSM 23814</strain>
    </source>
</reference>
<keyword evidence="7 17" id="KW-0732">Signal</keyword>
<feature type="chain" id="PRO_5020528238" evidence="17">
    <location>
        <begin position="28"/>
        <end position="734"/>
    </location>
</feature>
<dbReference type="SUPFAM" id="SSF56935">
    <property type="entry name" value="Porins"/>
    <property type="match status" value="1"/>
</dbReference>
<keyword evidence="12 20" id="KW-0675">Receptor</keyword>
<evidence type="ECO:0000259" key="18">
    <source>
        <dbReference type="Pfam" id="PF00593"/>
    </source>
</evidence>
<dbReference type="Gene3D" id="2.170.130.10">
    <property type="entry name" value="TonB-dependent receptor, plug domain"/>
    <property type="match status" value="1"/>
</dbReference>
<keyword evidence="10 15" id="KW-0798">TonB box</keyword>
<protein>
    <submittedName>
        <fullName evidence="20">Iron complex outermembrane receptor protein</fullName>
    </submittedName>
</protein>
<keyword evidence="6 14" id="KW-0812">Transmembrane</keyword>
<comment type="caution">
    <text evidence="20">The sequence shown here is derived from an EMBL/GenBank/DDBJ whole genome shotgun (WGS) entry which is preliminary data.</text>
</comment>
<dbReference type="InterPro" id="IPR036942">
    <property type="entry name" value="Beta-barrel_TonB_sf"/>
</dbReference>
<dbReference type="PANTHER" id="PTHR32552">
    <property type="entry name" value="FERRICHROME IRON RECEPTOR-RELATED"/>
    <property type="match status" value="1"/>
</dbReference>
<dbReference type="NCBIfam" id="TIGR01783">
    <property type="entry name" value="TonB-siderophor"/>
    <property type="match status" value="1"/>
</dbReference>
<evidence type="ECO:0000256" key="15">
    <source>
        <dbReference type="RuleBase" id="RU003357"/>
    </source>
</evidence>
<evidence type="ECO:0000256" key="13">
    <source>
        <dbReference type="ARBA" id="ARBA00023237"/>
    </source>
</evidence>
<keyword evidence="9" id="KW-0406">Ion transport</keyword>
<evidence type="ECO:0000256" key="11">
    <source>
        <dbReference type="ARBA" id="ARBA00023136"/>
    </source>
</evidence>
<keyword evidence="5" id="KW-0410">Iron transport</keyword>
<evidence type="ECO:0000256" key="8">
    <source>
        <dbReference type="ARBA" id="ARBA00023004"/>
    </source>
</evidence>
<comment type="similarity">
    <text evidence="2 14 15">Belongs to the TonB-dependent receptor family.</text>
</comment>
<evidence type="ECO:0000256" key="4">
    <source>
        <dbReference type="ARBA" id="ARBA00022452"/>
    </source>
</evidence>
<organism evidence="20 21">
    <name type="scientific">Advenella incenata</name>
    <dbReference type="NCBI Taxonomy" id="267800"/>
    <lineage>
        <taxon>Bacteria</taxon>
        <taxon>Pseudomonadati</taxon>
        <taxon>Pseudomonadota</taxon>
        <taxon>Betaproteobacteria</taxon>
        <taxon>Burkholderiales</taxon>
        <taxon>Alcaligenaceae</taxon>
    </lineage>
</organism>